<keyword evidence="5" id="KW-0175">Coiled coil</keyword>
<dbReference type="SUPFAM" id="SSF47384">
    <property type="entry name" value="Homodimeric domain of signal transducing histidine kinase"/>
    <property type="match status" value="1"/>
</dbReference>
<dbReference type="InterPro" id="IPR036890">
    <property type="entry name" value="HATPase_C_sf"/>
</dbReference>
<dbReference type="InterPro" id="IPR011006">
    <property type="entry name" value="CheY-like_superfamily"/>
</dbReference>
<dbReference type="InterPro" id="IPR003661">
    <property type="entry name" value="HisK_dim/P_dom"/>
</dbReference>
<evidence type="ECO:0000259" key="7">
    <source>
        <dbReference type="PROSITE" id="PS50109"/>
    </source>
</evidence>
<dbReference type="SMART" id="SM00448">
    <property type="entry name" value="REC"/>
    <property type="match status" value="1"/>
</dbReference>
<dbReference type="OrthoDB" id="9796100at2"/>
<keyword evidence="10" id="KW-0614">Plasmid</keyword>
<feature type="modified residue" description="4-aspartylphosphate" evidence="4">
    <location>
        <position position="626"/>
    </location>
</feature>
<dbReference type="PROSITE" id="PS50110">
    <property type="entry name" value="RESPONSE_REGULATORY"/>
    <property type="match status" value="1"/>
</dbReference>
<dbReference type="Gene3D" id="3.30.450.20">
    <property type="entry name" value="PAS domain"/>
    <property type="match status" value="1"/>
</dbReference>
<dbReference type="SMART" id="SM00086">
    <property type="entry name" value="PAC"/>
    <property type="match status" value="1"/>
</dbReference>
<dbReference type="Pfam" id="PF00072">
    <property type="entry name" value="Response_reg"/>
    <property type="match status" value="1"/>
</dbReference>
<dbReference type="Proteomes" id="UP000509702">
    <property type="component" value="Plasmid unnamed2"/>
</dbReference>
<geneLocation type="plasmid" evidence="10 11">
    <name>unnamed2</name>
</geneLocation>
<dbReference type="InterPro" id="IPR001610">
    <property type="entry name" value="PAC"/>
</dbReference>
<evidence type="ECO:0000256" key="5">
    <source>
        <dbReference type="SAM" id="Coils"/>
    </source>
</evidence>
<accession>A0A6N1AJC2</accession>
<dbReference type="AlphaFoldDB" id="A0A6N1AJC2"/>
<dbReference type="CDD" id="cd00082">
    <property type="entry name" value="HisKA"/>
    <property type="match status" value="1"/>
</dbReference>
<name>A0A6N1AJC2_9PROT</name>
<dbReference type="SMART" id="SM00388">
    <property type="entry name" value="HisKA"/>
    <property type="match status" value="1"/>
</dbReference>
<dbReference type="InterPro" id="IPR035965">
    <property type="entry name" value="PAS-like_dom_sf"/>
</dbReference>
<dbReference type="InterPro" id="IPR000700">
    <property type="entry name" value="PAS-assoc_C"/>
</dbReference>
<dbReference type="SUPFAM" id="SSF55785">
    <property type="entry name" value="PYP-like sensor domain (PAS domain)"/>
    <property type="match status" value="1"/>
</dbReference>
<protein>
    <recommendedName>
        <fullName evidence="2">histidine kinase</fullName>
        <ecNumber evidence="2">2.7.13.3</ecNumber>
    </recommendedName>
</protein>
<dbReference type="PROSITE" id="PS50109">
    <property type="entry name" value="HIS_KIN"/>
    <property type="match status" value="1"/>
</dbReference>
<dbReference type="InterPro" id="IPR005467">
    <property type="entry name" value="His_kinase_dom"/>
</dbReference>
<dbReference type="InterPro" id="IPR003594">
    <property type="entry name" value="HATPase_dom"/>
</dbReference>
<evidence type="ECO:0000256" key="2">
    <source>
        <dbReference type="ARBA" id="ARBA00012438"/>
    </source>
</evidence>
<dbReference type="Pfam" id="PF00512">
    <property type="entry name" value="HisKA"/>
    <property type="match status" value="1"/>
</dbReference>
<evidence type="ECO:0000256" key="1">
    <source>
        <dbReference type="ARBA" id="ARBA00000085"/>
    </source>
</evidence>
<dbReference type="PROSITE" id="PS50113">
    <property type="entry name" value="PAC"/>
    <property type="match status" value="1"/>
</dbReference>
<dbReference type="PRINTS" id="PR00344">
    <property type="entry name" value="BCTRLSENSOR"/>
</dbReference>
<organism evidence="10 11">
    <name type="scientific">Azospirillum oryzae</name>
    <dbReference type="NCBI Taxonomy" id="286727"/>
    <lineage>
        <taxon>Bacteria</taxon>
        <taxon>Pseudomonadati</taxon>
        <taxon>Pseudomonadota</taxon>
        <taxon>Alphaproteobacteria</taxon>
        <taxon>Rhodospirillales</taxon>
        <taxon>Azospirillaceae</taxon>
        <taxon>Azospirillum</taxon>
    </lineage>
</organism>
<sequence length="713" mass="76262">MSEPATTERALILAPHGRDSTVASALLGEVGIAAHACPDLPALCAALEDGAGLLILAEEAVRTADLQGLVAWIGAQPPWSDLPVILLTLRGAGAERTPEAARLTELLGNVTFVERPFHPTTLISVVRTCLRGRRRQYEARARLVERERLLADLADERARFETLVEHLPVGVNLMDRNGGTILSNPAFRRFLPDGVIPSRRPDGEESWITYDAQGRRLTRDRFPGACALRGETVSGMEFIYRSTGEQPVWTRVSGVPVRDSTGKAAGALAVIVDISDQKAAQEALQRLTETLEFKVQERTRELAATLDQLRDEIRDRERAEAQLRQTQKLETLGQLTGGVAHDFNNLLMAVLGNLELLRKRLPADPTTERLFHGAMQGARRGATLTQRLLAFARRQDLQPQAVDLTGLLDGMRTLLERSVGPRVVIRIDARPATVPALIDPNQLELAILNLAVNARDAMPDGGTLTVTVDEVPVPVASGLPPGSYPYVSVRDTGTGMDEETLARAIEPFFSTKGIGKGTGLGLSMVHGLAVQSGGAFRLSSAPGQGALVELWLPKATTPAQAAELPPAPAADVSPAVVLVVDDDALIAMSTVDMLADLGHTVIEAGSGVEALELLRNGQAVDLLLTDYAMPGMTGVELAQAARAMAPDLPVLLATGYADLPEGVVADLPRLAKPYTQNQLAVATAKLLAETARTSAHAKPGDGLHREPRAGIHR</sequence>
<feature type="domain" description="Response regulatory" evidence="8">
    <location>
        <begin position="576"/>
        <end position="687"/>
    </location>
</feature>
<dbReference type="SUPFAM" id="SSF52172">
    <property type="entry name" value="CheY-like"/>
    <property type="match status" value="2"/>
</dbReference>
<dbReference type="GO" id="GO:0000155">
    <property type="term" value="F:phosphorelay sensor kinase activity"/>
    <property type="evidence" value="ECO:0007669"/>
    <property type="project" value="InterPro"/>
</dbReference>
<dbReference type="SMART" id="SM00387">
    <property type="entry name" value="HATPase_c"/>
    <property type="match status" value="1"/>
</dbReference>
<dbReference type="Pfam" id="PF02518">
    <property type="entry name" value="HATPase_c"/>
    <property type="match status" value="1"/>
</dbReference>
<evidence type="ECO:0000256" key="6">
    <source>
        <dbReference type="SAM" id="MobiDB-lite"/>
    </source>
</evidence>
<dbReference type="InterPro" id="IPR001789">
    <property type="entry name" value="Sig_transdc_resp-reg_receiver"/>
</dbReference>
<keyword evidence="3 4" id="KW-0597">Phosphoprotein</keyword>
<dbReference type="SUPFAM" id="SSF55874">
    <property type="entry name" value="ATPase domain of HSP90 chaperone/DNA topoisomerase II/histidine kinase"/>
    <property type="match status" value="1"/>
</dbReference>
<dbReference type="EC" id="2.7.13.3" evidence="2"/>
<feature type="compositionally biased region" description="Basic and acidic residues" evidence="6">
    <location>
        <begin position="698"/>
        <end position="713"/>
    </location>
</feature>
<dbReference type="Gene3D" id="3.30.565.10">
    <property type="entry name" value="Histidine kinase-like ATPase, C-terminal domain"/>
    <property type="match status" value="1"/>
</dbReference>
<evidence type="ECO:0000313" key="11">
    <source>
        <dbReference type="Proteomes" id="UP000509702"/>
    </source>
</evidence>
<gene>
    <name evidence="10" type="ORF">HUE56_02155</name>
</gene>
<dbReference type="PANTHER" id="PTHR43065:SF42">
    <property type="entry name" value="TWO-COMPONENT SENSOR PPRA"/>
    <property type="match status" value="1"/>
</dbReference>
<evidence type="ECO:0000259" key="9">
    <source>
        <dbReference type="PROSITE" id="PS50113"/>
    </source>
</evidence>
<dbReference type="Gene3D" id="3.40.50.2300">
    <property type="match status" value="1"/>
</dbReference>
<dbReference type="RefSeq" id="WP_149199290.1">
    <property type="nucleotide sequence ID" value="NZ_BSOV01000005.1"/>
</dbReference>
<evidence type="ECO:0000259" key="8">
    <source>
        <dbReference type="PROSITE" id="PS50110"/>
    </source>
</evidence>
<dbReference type="EMBL" id="CP054616">
    <property type="protein sequence ID" value="QKS49334.1"/>
    <property type="molecule type" value="Genomic_DNA"/>
</dbReference>
<dbReference type="InterPro" id="IPR036097">
    <property type="entry name" value="HisK_dim/P_sf"/>
</dbReference>
<evidence type="ECO:0000256" key="4">
    <source>
        <dbReference type="PROSITE-ProRule" id="PRU00169"/>
    </source>
</evidence>
<feature type="coiled-coil region" evidence="5">
    <location>
        <begin position="277"/>
        <end position="329"/>
    </location>
</feature>
<feature type="domain" description="PAC" evidence="9">
    <location>
        <begin position="234"/>
        <end position="286"/>
    </location>
</feature>
<keyword evidence="11" id="KW-1185">Reference proteome</keyword>
<comment type="catalytic activity">
    <reaction evidence="1">
        <text>ATP + protein L-histidine = ADP + protein N-phospho-L-histidine.</text>
        <dbReference type="EC" id="2.7.13.3"/>
    </reaction>
</comment>
<dbReference type="PANTHER" id="PTHR43065">
    <property type="entry name" value="SENSOR HISTIDINE KINASE"/>
    <property type="match status" value="1"/>
</dbReference>
<feature type="region of interest" description="Disordered" evidence="6">
    <location>
        <begin position="692"/>
        <end position="713"/>
    </location>
</feature>
<evidence type="ECO:0000313" key="10">
    <source>
        <dbReference type="EMBL" id="QKS49334.1"/>
    </source>
</evidence>
<reference evidence="10 11" key="1">
    <citation type="submission" date="2020-06" db="EMBL/GenBank/DDBJ databases">
        <title>Complete genome of Azosprillum oryzae KACC14407.</title>
        <authorList>
            <person name="Kim M."/>
            <person name="Park Y.-J."/>
            <person name="Shin J.-H."/>
        </authorList>
    </citation>
    <scope>NUCLEOTIDE SEQUENCE [LARGE SCALE GENOMIC DNA]</scope>
    <source>
        <strain evidence="10 11">KACC 14407</strain>
        <plasmid evidence="10 11">unnamed2</plasmid>
    </source>
</reference>
<proteinExistence type="predicted"/>
<dbReference type="InterPro" id="IPR004358">
    <property type="entry name" value="Sig_transdc_His_kin-like_C"/>
</dbReference>
<dbReference type="KEGG" id="aoz:HUE56_02155"/>
<evidence type="ECO:0000256" key="3">
    <source>
        <dbReference type="ARBA" id="ARBA00022553"/>
    </source>
</evidence>
<feature type="domain" description="Histidine kinase" evidence="7">
    <location>
        <begin position="338"/>
        <end position="556"/>
    </location>
</feature>
<dbReference type="Gene3D" id="1.10.287.130">
    <property type="match status" value="1"/>
</dbReference>